<dbReference type="Proteomes" id="UP000032142">
    <property type="component" value="Unassembled WGS sequence"/>
</dbReference>
<keyword evidence="2" id="KW-1185">Reference proteome</keyword>
<evidence type="ECO:0000313" key="2">
    <source>
        <dbReference type="Proteomes" id="UP000032142"/>
    </source>
</evidence>
<proteinExistence type="predicted"/>
<name>A0A0B0P5R3_GOSAR</name>
<evidence type="ECO:0000313" key="1">
    <source>
        <dbReference type="EMBL" id="KHG20227.1"/>
    </source>
</evidence>
<reference evidence="2" key="1">
    <citation type="submission" date="2014-09" db="EMBL/GenBank/DDBJ databases">
        <authorList>
            <person name="Mudge J."/>
            <person name="Ramaraj T."/>
            <person name="Lindquist I.E."/>
            <person name="Bharti A.K."/>
            <person name="Sundararajan A."/>
            <person name="Cameron C.T."/>
            <person name="Woodward J.E."/>
            <person name="May G.D."/>
            <person name="Brubaker C."/>
            <person name="Broadhvest J."/>
            <person name="Wilkins T.A."/>
        </authorList>
    </citation>
    <scope>NUCLEOTIDE SEQUENCE</scope>
    <source>
        <strain evidence="2">cv. AKA8401</strain>
    </source>
</reference>
<organism evidence="1 2">
    <name type="scientific">Gossypium arboreum</name>
    <name type="common">Tree cotton</name>
    <name type="synonym">Gossypium nanking</name>
    <dbReference type="NCBI Taxonomy" id="29729"/>
    <lineage>
        <taxon>Eukaryota</taxon>
        <taxon>Viridiplantae</taxon>
        <taxon>Streptophyta</taxon>
        <taxon>Embryophyta</taxon>
        <taxon>Tracheophyta</taxon>
        <taxon>Spermatophyta</taxon>
        <taxon>Magnoliopsida</taxon>
        <taxon>eudicotyledons</taxon>
        <taxon>Gunneridae</taxon>
        <taxon>Pentapetalae</taxon>
        <taxon>rosids</taxon>
        <taxon>malvids</taxon>
        <taxon>Malvales</taxon>
        <taxon>Malvaceae</taxon>
        <taxon>Malvoideae</taxon>
        <taxon>Gossypium</taxon>
    </lineage>
</organism>
<dbReference type="AlphaFoldDB" id="A0A0B0P5R3"/>
<protein>
    <submittedName>
        <fullName evidence="1">Uncharacterized protein</fullName>
    </submittedName>
</protein>
<dbReference type="EMBL" id="KN415193">
    <property type="protein sequence ID" value="KHG20227.1"/>
    <property type="molecule type" value="Genomic_DNA"/>
</dbReference>
<gene>
    <name evidence="1" type="ORF">F383_26035</name>
</gene>
<accession>A0A0B0P5R3</accession>
<sequence>MSNTQEISYTMCHISINGPAYTTSQLRRSYMVLFTQAIK</sequence>